<proteinExistence type="predicted"/>
<dbReference type="RefSeq" id="WP_130160594.1">
    <property type="nucleotide sequence ID" value="NZ_SGIS01000117.1"/>
</dbReference>
<dbReference type="AlphaFoldDB" id="A0A4Q6XMU4"/>
<dbReference type="Proteomes" id="UP000292085">
    <property type="component" value="Unassembled WGS sequence"/>
</dbReference>
<evidence type="ECO:0000313" key="1">
    <source>
        <dbReference type="EMBL" id="RZF58642.1"/>
    </source>
</evidence>
<sequence length="171" mass="18112">MAVMAMSAASAPLAARPARVSPSFDCAKAATKVEKTICGSPSLSRADADVATLYRQRRHELNPAAAALLANDQRYLLSSRERIFGYGYTDSAELLGDVLAGRADFLRRLTVPSGEGLAGRWDNVTGGLTIAPVPGGKLEVRINTNEPVTARWVCDIQSIGRPVGGVLEITS</sequence>
<protein>
    <submittedName>
        <fullName evidence="1">Uncharacterized protein</fullName>
    </submittedName>
</protein>
<keyword evidence="2" id="KW-1185">Reference proteome</keyword>
<feature type="non-terminal residue" evidence="1">
    <location>
        <position position="171"/>
    </location>
</feature>
<reference evidence="1 2" key="1">
    <citation type="submission" date="2019-02" db="EMBL/GenBank/DDBJ databases">
        <authorList>
            <person name="Li Y."/>
        </authorList>
    </citation>
    <scope>NUCLEOTIDE SEQUENCE [LARGE SCALE GENOMIC DNA]</scope>
    <source>
        <strain evidence="1 2">3-7</strain>
    </source>
</reference>
<organism evidence="1 2">
    <name type="scientific">Sphingomonas populi</name>
    <dbReference type="NCBI Taxonomy" id="2484750"/>
    <lineage>
        <taxon>Bacteria</taxon>
        <taxon>Pseudomonadati</taxon>
        <taxon>Pseudomonadota</taxon>
        <taxon>Alphaproteobacteria</taxon>
        <taxon>Sphingomonadales</taxon>
        <taxon>Sphingomonadaceae</taxon>
        <taxon>Sphingomonas</taxon>
    </lineage>
</organism>
<evidence type="ECO:0000313" key="2">
    <source>
        <dbReference type="Proteomes" id="UP000292085"/>
    </source>
</evidence>
<dbReference type="EMBL" id="SGIS01000117">
    <property type="protein sequence ID" value="RZF58642.1"/>
    <property type="molecule type" value="Genomic_DNA"/>
</dbReference>
<name>A0A4Q6XMU4_9SPHN</name>
<dbReference type="OrthoDB" id="122332at2"/>
<gene>
    <name evidence="1" type="ORF">EWE75_24285</name>
</gene>
<accession>A0A4Q6XMU4</accession>
<comment type="caution">
    <text evidence="1">The sequence shown here is derived from an EMBL/GenBank/DDBJ whole genome shotgun (WGS) entry which is preliminary data.</text>
</comment>